<protein>
    <submittedName>
        <fullName evidence="1">Uncharacterized protein</fullName>
    </submittedName>
</protein>
<reference evidence="1 2" key="1">
    <citation type="submission" date="2019-06" db="EMBL/GenBank/DDBJ databases">
        <title>Sequencing the genomes of 1000 actinobacteria strains.</title>
        <authorList>
            <person name="Klenk H.-P."/>
        </authorList>
    </citation>
    <scope>NUCLEOTIDE SEQUENCE [LARGE SCALE GENOMIC DNA]</scope>
    <source>
        <strain evidence="1 2">DSM 10596</strain>
    </source>
</reference>
<dbReference type="InterPro" id="IPR043758">
    <property type="entry name" value="DUF5703"/>
</dbReference>
<evidence type="ECO:0000313" key="1">
    <source>
        <dbReference type="EMBL" id="TQK75765.1"/>
    </source>
</evidence>
<dbReference type="RefSeq" id="WP_211344931.1">
    <property type="nucleotide sequence ID" value="NZ_BAAATB010000008.1"/>
</dbReference>
<gene>
    <name evidence="1" type="ORF">FB389_0399</name>
</gene>
<accession>A0A542SMQ0</accession>
<proteinExistence type="predicted"/>
<comment type="caution">
    <text evidence="1">The sequence shown here is derived from an EMBL/GenBank/DDBJ whole genome shotgun (WGS) entry which is preliminary data.</text>
</comment>
<evidence type="ECO:0000313" key="2">
    <source>
        <dbReference type="Proteomes" id="UP000316181"/>
    </source>
</evidence>
<dbReference type="Proteomes" id="UP000316181">
    <property type="component" value="Unassembled WGS sequence"/>
</dbReference>
<sequence length="66" mass="7790">MAPVFPREYEVKVITIAPDATRNEARELLTHAAEYGQWEMTRSLWYIGGARKVWLRRRVMRVQATL</sequence>
<keyword evidence="2" id="KW-1185">Reference proteome</keyword>
<dbReference type="AlphaFoldDB" id="A0A542SMQ0"/>
<organism evidence="1 2">
    <name type="scientific">Rarobacter incanus</name>
    <dbReference type="NCBI Taxonomy" id="153494"/>
    <lineage>
        <taxon>Bacteria</taxon>
        <taxon>Bacillati</taxon>
        <taxon>Actinomycetota</taxon>
        <taxon>Actinomycetes</taxon>
        <taxon>Micrococcales</taxon>
        <taxon>Rarobacteraceae</taxon>
        <taxon>Rarobacter</taxon>
    </lineage>
</organism>
<dbReference type="EMBL" id="VFNV01000001">
    <property type="protein sequence ID" value="TQK75765.1"/>
    <property type="molecule type" value="Genomic_DNA"/>
</dbReference>
<name>A0A542SMQ0_9MICO</name>
<dbReference type="Pfam" id="PF18963">
    <property type="entry name" value="DUF5703"/>
    <property type="match status" value="1"/>
</dbReference>